<organism evidence="1 2">
    <name type="scientific">Vibrio ostreae</name>
    <dbReference type="NCBI Taxonomy" id="2841925"/>
    <lineage>
        <taxon>Bacteria</taxon>
        <taxon>Pseudomonadati</taxon>
        <taxon>Pseudomonadota</taxon>
        <taxon>Gammaproteobacteria</taxon>
        <taxon>Vibrionales</taxon>
        <taxon>Vibrionaceae</taxon>
        <taxon>Vibrio</taxon>
    </lineage>
</organism>
<evidence type="ECO:0000313" key="2">
    <source>
        <dbReference type="Proteomes" id="UP000694232"/>
    </source>
</evidence>
<dbReference type="AlphaFoldDB" id="A0A975YPU1"/>
<sequence length="175" mass="19247">MNKKSPHLETSAQQMSRRNILKGVASIGLLSLVAPLPLSVLAQESASADPIALFTLVSERLTQHQNLSPILSERFFQALQARNPDFEAHLKLLVKEMAQIETRLLATTLSPSAQQTAKSIISAWYTGIVGAGLDAQVITYRHALQFNAVDDVLEIRSYCPNKPGFWAAKPIERKA</sequence>
<protein>
    <submittedName>
        <fullName evidence="1">Sorbitol dehydrogenase family protein</fullName>
    </submittedName>
</protein>
<gene>
    <name evidence="1" type="ORF">KNV97_13440</name>
</gene>
<reference evidence="1" key="1">
    <citation type="submission" date="2021-06" db="EMBL/GenBank/DDBJ databases">
        <title>Vibrio nov. sp., novel gut bacterium isolated from Yellow Sea oyster.</title>
        <authorList>
            <person name="Muhammad N."/>
            <person name="Nguyen T.H."/>
            <person name="Lee Y.-J."/>
            <person name="Ko J."/>
            <person name="Kim S.-G."/>
        </authorList>
    </citation>
    <scope>NUCLEOTIDE SEQUENCE</scope>
    <source>
        <strain evidence="1">OG9-811</strain>
    </source>
</reference>
<dbReference type="RefSeq" id="WP_218563336.1">
    <property type="nucleotide sequence ID" value="NZ_CP076643.1"/>
</dbReference>
<dbReference type="Proteomes" id="UP000694232">
    <property type="component" value="Chromosome 1"/>
</dbReference>
<dbReference type="InterPro" id="IPR006311">
    <property type="entry name" value="TAT_signal"/>
</dbReference>
<proteinExistence type="predicted"/>
<name>A0A975YPU1_9VIBR</name>
<dbReference type="InterPro" id="IPR024651">
    <property type="entry name" value="FAD-SLDH_ssu"/>
</dbReference>
<dbReference type="EMBL" id="CP076643">
    <property type="protein sequence ID" value="QXO19187.1"/>
    <property type="molecule type" value="Genomic_DNA"/>
</dbReference>
<keyword evidence="2" id="KW-1185">Reference proteome</keyword>
<dbReference type="Pfam" id="PF12318">
    <property type="entry name" value="FAD-SLDH"/>
    <property type="match status" value="1"/>
</dbReference>
<evidence type="ECO:0000313" key="1">
    <source>
        <dbReference type="EMBL" id="QXO19187.1"/>
    </source>
</evidence>
<dbReference type="KEGG" id="vos:KNV97_13440"/>
<accession>A0A975YPU1</accession>
<dbReference type="PROSITE" id="PS51318">
    <property type="entry name" value="TAT"/>
    <property type="match status" value="1"/>
</dbReference>